<dbReference type="RefSeq" id="YP_009702315.1">
    <property type="nucleotide sequence ID" value="NC_044941.1"/>
</dbReference>
<dbReference type="EMBL" id="KP055815">
    <property type="protein sequence ID" value="AKO62749.1"/>
    <property type="molecule type" value="Genomic_DNA"/>
</dbReference>
<evidence type="ECO:0000256" key="9">
    <source>
        <dbReference type="ARBA" id="ARBA00025732"/>
    </source>
</evidence>
<dbReference type="CDD" id="cd20924">
    <property type="entry name" value="polyA_pol_Asfar"/>
    <property type="match status" value="1"/>
</dbReference>
<dbReference type="GeneID" id="41901438"/>
<evidence type="ECO:0000313" key="27">
    <source>
        <dbReference type="EMBL" id="QIM08609.1"/>
    </source>
</evidence>
<dbReference type="Proteomes" id="UP000501465">
    <property type="component" value="Segment"/>
</dbReference>
<dbReference type="GO" id="GO:1990817">
    <property type="term" value="F:poly(A) RNA polymerase activity"/>
    <property type="evidence" value="ECO:0007669"/>
    <property type="project" value="UniProtKB-EC"/>
</dbReference>
<dbReference type="EMBL" id="KX354450">
    <property type="protein sequence ID" value="AOO54401.1"/>
    <property type="molecule type" value="Genomic_DNA"/>
</dbReference>
<dbReference type="GeneID" id="22220297"/>
<comment type="catalytic activity">
    <reaction evidence="11">
        <text>RNA(n) + ATP = RNA(n)-3'-adenine ribonucleotide + diphosphate</text>
        <dbReference type="Rhea" id="RHEA:11332"/>
        <dbReference type="Rhea" id="RHEA-COMP:14527"/>
        <dbReference type="Rhea" id="RHEA-COMP:17347"/>
        <dbReference type="ChEBI" id="CHEBI:30616"/>
        <dbReference type="ChEBI" id="CHEBI:33019"/>
        <dbReference type="ChEBI" id="CHEBI:140395"/>
        <dbReference type="ChEBI" id="CHEBI:173115"/>
        <dbReference type="EC" id="2.7.7.19"/>
    </reaction>
</comment>
<reference evidence="31" key="7">
    <citation type="journal article" date="2020" name="Vaccines (Basel)">
        <title>African Swine Fever Circulation among Free-Ranging Pigs in Sardinia: Data from the Eradication Program.</title>
        <authorList>
            <person name="Franzoni G."/>
            <person name="Dei Giudici S."/>
            <person name="Loi F."/>
            <person name="Sanna D."/>
            <person name="Floris M."/>
            <person name="Fiori M."/>
            <person name="Sanna M.L."/>
            <person name="Madrau P."/>
            <person name="Scarpa F."/>
            <person name="Zinellu S."/>
            <person name="Giammarioli M."/>
            <person name="Cappai S."/>
            <person name="De Mia G.M."/>
            <person name="Laddomada A."/>
            <person name="Rolesu S."/>
            <person name="Oggiano A."/>
        </authorList>
    </citation>
    <scope>NUCLEOTIDE SEQUENCE [LARGE SCALE GENOMIC DNA]</scope>
    <source>
        <strain evidence="31">103917/18</strain>
        <strain evidence="32">55234/18</strain>
    </source>
</reference>
<organism evidence="13 35">
    <name type="scientific">African swine fever virus</name>
    <name type="common">ASFV</name>
    <dbReference type="NCBI Taxonomy" id="10497"/>
    <lineage>
        <taxon>Viruses</taxon>
        <taxon>Varidnaviria</taxon>
        <taxon>Bamfordvirae</taxon>
        <taxon>Nucleocytoviricota</taxon>
        <taxon>Pokkesviricetes</taxon>
        <taxon>Asfuvirales</taxon>
        <taxon>Asfarviridae</taxon>
        <taxon>Asfivirus</taxon>
        <taxon>Asfivirus haemorrhagiae</taxon>
    </lineage>
</organism>
<name>A0A0A1E081_ASF</name>
<organismHost>
    <name type="scientific">Potamochoerus larvatus</name>
    <name type="common">Bushpig</name>
    <dbReference type="NCBI Taxonomy" id="273792"/>
</organismHost>
<evidence type="ECO:0000313" key="14">
    <source>
        <dbReference type="EMBL" id="AIY22417.1"/>
    </source>
</evidence>
<dbReference type="Proteomes" id="UP000594565">
    <property type="component" value="Segment"/>
</dbReference>
<dbReference type="KEGG" id="vg:22220297"/>
<dbReference type="RefSeq" id="YP_009703313.1">
    <property type="nucleotide sequence ID" value="NC_044955.1"/>
</dbReference>
<evidence type="ECO:0000313" key="26">
    <source>
        <dbReference type="EMBL" id="QIM08376.1"/>
    </source>
</evidence>
<evidence type="ECO:0000313" key="33">
    <source>
        <dbReference type="Proteomes" id="UP000110401"/>
    </source>
</evidence>
<comment type="subcellular location">
    <subcellularLocation>
        <location evidence="1">Virion</location>
    </subcellularLocation>
</comment>
<dbReference type="Proteomes" id="UP000501235">
    <property type="component" value="Segment"/>
</dbReference>
<sequence length="475" mass="54764">MSSLLKTDFNVSKYRLIAQKREANAVEIEAALEVVREFIIKKKLILYGGIAIDYALHLKGSSIYPEGERPDFDMFSPNHVEDAYELADILYEKGFKQVGTVRAIHVQTMRVRTDFVWVADLSYMPPNIFNTIPTLTYKNLKIIHPDYQRAGLHLAFCFPFDNPPREDVFSRFKKDLQRYNLIEKYYPIPVVPVKSIYESKTFSIPFKQVAIHGFAAYALLYQTLNELRITCKVPEWKTEFPQPSYSYHKNDKNITLTVDMPKAYPALVLATYNPEEVIKEMGLHLTEICEPYMDYSPPIFKTNDIHFFSTMFKELAISIIQDNLIVVSPQYLLLYFLYGAFATPADKSLFLFYYNATLWILEKADSLLNIIQKQTSPEEFTRFANTSPFVLTTRVLSCSQERCTFSPAYRISLANDVQQSQLPLPKTHFLSNSLPDVSTLPYNYYPGKGKDRPTNFSYEKNLLFNIGGKCTPSAM</sequence>
<evidence type="ECO:0000256" key="6">
    <source>
        <dbReference type="ARBA" id="ARBA00022840"/>
    </source>
</evidence>
<evidence type="ECO:0000313" key="16">
    <source>
        <dbReference type="EMBL" id="AKO62749.1"/>
    </source>
</evidence>
<dbReference type="OrthoDB" id="3863at10239"/>
<keyword evidence="4" id="KW-0808">Transferase</keyword>
<dbReference type="Proteomes" id="UP000110401">
    <property type="component" value="Segment"/>
</dbReference>
<organismHost>
    <name type="scientific">Ornithodoros</name>
    <name type="common">relapsing fever ticks</name>
    <dbReference type="NCBI Taxonomy" id="6937"/>
</organismHost>
<dbReference type="Proteomes" id="UP000501487">
    <property type="component" value="Segment"/>
</dbReference>
<dbReference type="KEGG" id="vg:41901438"/>
<evidence type="ECO:0000313" key="25">
    <source>
        <dbReference type="EMBL" id="QIM08143.1"/>
    </source>
</evidence>
<evidence type="ECO:0000313" key="35">
    <source>
        <dbReference type="Proteomes" id="UP000142390"/>
    </source>
</evidence>
<dbReference type="Pfam" id="PF19244">
    <property type="entry name" value="Poly_A_pol_cat"/>
    <property type="match status" value="1"/>
</dbReference>
<dbReference type="SMR" id="A0A0A1E081"/>
<evidence type="ECO:0000313" key="24">
    <source>
        <dbReference type="EMBL" id="QIM07908.1"/>
    </source>
</evidence>
<dbReference type="KEGG" id="vg:41902121"/>
<organismHost>
    <name type="scientific">Phacochoerus aethiopicus</name>
    <name type="common">Warthog</name>
    <dbReference type="NCBI Taxonomy" id="85517"/>
</organismHost>
<evidence type="ECO:0000313" key="32">
    <source>
        <dbReference type="EMBL" id="QPL12009.1"/>
    </source>
</evidence>
<dbReference type="EMBL" id="MN270973">
    <property type="protein sequence ID" value="QIM07675.1"/>
    <property type="molecule type" value="Genomic_DNA"/>
</dbReference>
<evidence type="ECO:0000313" key="37">
    <source>
        <dbReference type="Proteomes" id="UP000500690"/>
    </source>
</evidence>
<dbReference type="EMBL" id="KM102979">
    <property type="protein sequence ID" value="AJZ77067.1"/>
    <property type="molecule type" value="Genomic_DNA"/>
</dbReference>
<dbReference type="EMBL" id="MN270978">
    <property type="protein sequence ID" value="QIM08842.1"/>
    <property type="molecule type" value="Genomic_DNA"/>
</dbReference>
<dbReference type="EMBL" id="MN270972">
    <property type="protein sequence ID" value="QIM07442.1"/>
    <property type="molecule type" value="Genomic_DNA"/>
</dbReference>
<dbReference type="Proteomes" id="UP000142390">
    <property type="component" value="Segment"/>
</dbReference>
<evidence type="ECO:0000313" key="30">
    <source>
        <dbReference type="EMBL" id="QIM09308.1"/>
    </source>
</evidence>
<evidence type="ECO:0000313" key="23">
    <source>
        <dbReference type="EMBL" id="QIM07675.1"/>
    </source>
</evidence>
<dbReference type="EMBL" id="LR881473">
    <property type="protein sequence ID" value="CAD5338203.1"/>
    <property type="molecule type" value="Genomic_DNA"/>
</dbReference>
<dbReference type="EMBL" id="MN270975">
    <property type="protein sequence ID" value="QIM08143.1"/>
    <property type="molecule type" value="Genomic_DNA"/>
</dbReference>
<dbReference type="RefSeq" id="YP_009702634.1">
    <property type="nucleotide sequence ID" value="NC_044943.1"/>
</dbReference>
<dbReference type="Proteomes" id="UP000502933">
    <property type="component" value="Segment"/>
</dbReference>
<dbReference type="EMBL" id="MN270980">
    <property type="protein sequence ID" value="QIM09308.1"/>
    <property type="molecule type" value="Genomic_DNA"/>
</dbReference>
<evidence type="ECO:0000313" key="21">
    <source>
        <dbReference type="EMBL" id="QIM07207.1"/>
    </source>
</evidence>
<dbReference type="GeneID" id="41902121"/>
<evidence type="ECO:0000256" key="8">
    <source>
        <dbReference type="ARBA" id="ARBA00023163"/>
    </source>
</evidence>
<evidence type="ECO:0000313" key="22">
    <source>
        <dbReference type="EMBL" id="QIM07442.1"/>
    </source>
</evidence>
<dbReference type="Proteomes" id="UP001160000">
    <property type="component" value="Segment"/>
</dbReference>
<keyword evidence="7" id="KW-0946">Virion</keyword>
<dbReference type="EMBL" id="MN270974">
    <property type="protein sequence ID" value="QIM07908.1"/>
    <property type="molecule type" value="Genomic_DNA"/>
</dbReference>
<dbReference type="RefSeq" id="YP_009702473.1">
    <property type="nucleotide sequence ID" value="NC_044942.1"/>
</dbReference>
<dbReference type="KEGG" id="vg:41901276"/>
<comment type="similarity">
    <text evidence="9">Belongs to the poxviridae poly(A) polymerase catalytic subunit family. Highly divergent.</text>
</comment>
<organismHost>
    <name type="scientific">Ornithodoros moubata</name>
    <name type="common">Soft tick</name>
    <name type="synonym">Argasid tick</name>
    <dbReference type="NCBI Taxonomy" id="6938"/>
</organismHost>
<reference evidence="15" key="5">
    <citation type="journal article" date="2016" name="Virol Rep">
        <title>Genomic analysis of Sardinian 26544/OG10 isolate of African swine fever virus.</title>
        <authorList>
            <person name="Bacciu D."/>
            <person name="Deligios M."/>
            <person name="Sanna G."/>
            <person name="Paola Madrau M."/>
            <person name="Luisa Sanna M."/>
            <person name="Dei Giudici S."/>
            <person name="Oggiano A."/>
        </authorList>
    </citation>
    <scope>NUCLEOTIDE SEQUENCE</scope>
    <source>
        <strain evidence="15">26544/OG10</strain>
    </source>
</reference>
<dbReference type="EMBL" id="MN270970">
    <property type="protein sequence ID" value="QIM06972.1"/>
    <property type="molecule type" value="Genomic_DNA"/>
</dbReference>
<keyword evidence="3" id="KW-0507">mRNA processing</keyword>
<evidence type="ECO:0000256" key="2">
    <source>
        <dbReference type="ARBA" id="ARBA00012388"/>
    </source>
</evidence>
<reference evidence="33 35" key="2">
    <citation type="journal article" date="2015" name="J. Gen. Virol.">
        <title>Related strains of African swine fever virus with different virulence: genome comparison and analysis.</title>
        <authorList>
            <person name="Portugal R."/>
            <person name="Coelho J."/>
            <person name="Hoper D."/>
            <person name="Little N.S."/>
            <person name="Smithson C."/>
            <person name="Upton C."/>
            <person name="Martins C."/>
            <person name="Leitao A."/>
            <person name="Keil G.M."/>
        </authorList>
    </citation>
    <scope>NUCLEOTIDE SEQUENCE [LARGE SCALE GENOMIC DNA]</scope>
    <source>
        <strain evidence="13">L60</strain>
        <strain evidence="14">NHV</strain>
    </source>
</reference>
<dbReference type="Proteomes" id="UP000117635">
    <property type="component" value="Segment"/>
</dbReference>
<dbReference type="Proteomes" id="UP000502885">
    <property type="component" value="Segment"/>
</dbReference>
<keyword evidence="5" id="KW-0547">Nucleotide-binding</keyword>
<dbReference type="GO" id="GO:0005524">
    <property type="term" value="F:ATP binding"/>
    <property type="evidence" value="ECO:0007669"/>
    <property type="project" value="UniProtKB-KW"/>
</dbReference>
<keyword evidence="8" id="KW-0804">Transcription</keyword>
<organismHost>
    <name type="scientific">Phacochoerus africanus</name>
    <name type="common">Warthog</name>
    <dbReference type="NCBI Taxonomy" id="41426"/>
</organismHost>
<dbReference type="EMBL" id="MN270977">
    <property type="protein sequence ID" value="QIM08609.1"/>
    <property type="molecule type" value="Genomic_DNA"/>
</dbReference>
<evidence type="ECO:0000313" key="15">
    <source>
        <dbReference type="EMBL" id="AJZ77067.1"/>
    </source>
</evidence>
<evidence type="ECO:0000256" key="7">
    <source>
        <dbReference type="ARBA" id="ARBA00022844"/>
    </source>
</evidence>
<dbReference type="RefSeq" id="NP_042761.1">
    <property type="nucleotide sequence ID" value="NC_001659.2"/>
</dbReference>
<evidence type="ECO:0000256" key="10">
    <source>
        <dbReference type="ARBA" id="ARBA00026159"/>
    </source>
</evidence>
<dbReference type="GO" id="GO:0006397">
    <property type="term" value="P:mRNA processing"/>
    <property type="evidence" value="ECO:0007669"/>
    <property type="project" value="UniProtKB-KW"/>
</dbReference>
<dbReference type="Proteomes" id="UP000501990">
    <property type="component" value="Segment"/>
</dbReference>
<evidence type="ECO:0000256" key="5">
    <source>
        <dbReference type="ARBA" id="ARBA00022741"/>
    </source>
</evidence>
<dbReference type="GeneID" id="41901276"/>
<dbReference type="Proteomes" id="UP000503066">
    <property type="component" value="Genome"/>
</dbReference>
<evidence type="ECO:0000313" key="38">
    <source>
        <dbReference type="Proteomes" id="UP000500898"/>
    </source>
</evidence>
<evidence type="ECO:0000313" key="34">
    <source>
        <dbReference type="Proteomes" id="UP000117635"/>
    </source>
</evidence>
<dbReference type="GeneID" id="41901117"/>
<evidence type="ECO:0000313" key="13">
    <source>
        <dbReference type="EMBL" id="AIY22259.1"/>
    </source>
</evidence>
<evidence type="ECO:0000313" key="20">
    <source>
        <dbReference type="EMBL" id="QIM06972.1"/>
    </source>
</evidence>
<proteinExistence type="inferred from homology"/>
<evidence type="ECO:0000313" key="28">
    <source>
        <dbReference type="EMBL" id="QIM08842.1"/>
    </source>
</evidence>
<evidence type="ECO:0000313" key="36">
    <source>
        <dbReference type="Proteomes" id="UP000241813"/>
    </source>
</evidence>
<dbReference type="Proteomes" id="UP000500690">
    <property type="component" value="Segment"/>
</dbReference>
<dbReference type="EC" id="2.7.7.19" evidence="2"/>
<evidence type="ECO:0000259" key="12">
    <source>
        <dbReference type="Pfam" id="PF19244"/>
    </source>
</evidence>
<evidence type="ECO:0000256" key="4">
    <source>
        <dbReference type="ARBA" id="ARBA00022679"/>
    </source>
</evidence>
<dbReference type="EMBL" id="MN270969">
    <property type="protein sequence ID" value="QIM06737.1"/>
    <property type="molecule type" value="Genomic_DNA"/>
</dbReference>
<organismHost>
    <name type="scientific">Sus scrofa</name>
    <name type="common">Pig</name>
    <dbReference type="NCBI Taxonomy" id="9823"/>
</organismHost>
<reference evidence="18" key="8">
    <citation type="submission" date="2020-09" db="EMBL/GenBank/DDBJ databases">
        <authorList>
            <person name="Daniel Perez-Nunez"/>
            <person name="Eva Castillo-Rosa"/>
            <person name="Gonzalo Vigara-Astillero and Yolanda Revilla"/>
        </authorList>
    </citation>
    <scope>NUCLEOTIDE SEQUENCE</scope>
    <source>
        <strain evidence="18">Arm/07/CBM/c4</strain>
    </source>
</reference>
<dbReference type="Proteomes" id="UP000503294">
    <property type="component" value="Segment"/>
</dbReference>
<reference evidence="34" key="1">
    <citation type="submission" date="2014-07" db="EMBL/GenBank/DDBJ databases">
        <title>Complete genome sequence of African Swine Fever Virus strain 26544/OG10 isolated in Sardinia.</title>
        <authorList>
            <person name="Dei Giudici S."/>
            <person name="Bacciu D."/>
            <person name="Sanna G."/>
            <person name="Deligios M."/>
            <person name="Oggiano A."/>
        </authorList>
    </citation>
    <scope>NUCLEOTIDE SEQUENCE [LARGE SCALE GENOMIC DNA]</scope>
</reference>
<dbReference type="Proteomes" id="UP000500898">
    <property type="component" value="Segment"/>
</dbReference>
<dbReference type="KEGG" id="vg:41901117"/>
<evidence type="ECO:0000256" key="11">
    <source>
        <dbReference type="ARBA" id="ARBA00048830"/>
    </source>
</evidence>
<dbReference type="EMBL" id="MN270976">
    <property type="protein sequence ID" value="QIM08376.1"/>
    <property type="molecule type" value="Genomic_DNA"/>
</dbReference>
<evidence type="ECO:0000313" key="18">
    <source>
        <dbReference type="EMBL" id="CAD5338203.1"/>
    </source>
</evidence>
<evidence type="ECO:0000256" key="3">
    <source>
        <dbReference type="ARBA" id="ARBA00022664"/>
    </source>
</evidence>
<dbReference type="EMBL" id="MT932578">
    <property type="protein sequence ID" value="QPL11792.1"/>
    <property type="molecule type" value="Genomic_DNA"/>
</dbReference>
<dbReference type="EMBL" id="MN270971">
    <property type="protein sequence ID" value="QIM07207.1"/>
    <property type="molecule type" value="Genomic_DNA"/>
</dbReference>
<dbReference type="EMBL" id="MN270979">
    <property type="protein sequence ID" value="QIM09075.1"/>
    <property type="molecule type" value="Genomic_DNA"/>
</dbReference>
<evidence type="ECO:0000313" key="17">
    <source>
        <dbReference type="EMBL" id="AOO54401.1"/>
    </source>
</evidence>
<dbReference type="EMBL" id="KM262845">
    <property type="protein sequence ID" value="AIY22417.1"/>
    <property type="molecule type" value="Genomic_DNA"/>
</dbReference>
<feature type="domain" description="Poly(A) polymerase catalytic subunit" evidence="12">
    <location>
        <begin position="33"/>
        <end position="162"/>
    </location>
</feature>
<dbReference type="GO" id="GO:0044423">
    <property type="term" value="C:virion component"/>
    <property type="evidence" value="ECO:0007669"/>
    <property type="project" value="UniProtKB-KW"/>
</dbReference>
<dbReference type="InterPro" id="IPR045355">
    <property type="entry name" value="PolyA_pol_cat_su"/>
</dbReference>
<gene>
    <name evidence="13" type="primary">C475L</name>
    <name evidence="17" type="ORF">AFSV47Ss_0096</name>
    <name evidence="18" type="ORF">ASFVARMWT4_00075</name>
</gene>
<evidence type="ECO:0000256" key="1">
    <source>
        <dbReference type="ARBA" id="ARBA00004328"/>
    </source>
</evidence>
<evidence type="ECO:0000313" key="29">
    <source>
        <dbReference type="EMBL" id="QIM09075.1"/>
    </source>
</evidence>
<dbReference type="Proteomes" id="UP000594644">
    <property type="component" value="Segment"/>
</dbReference>
<dbReference type="Proteomes" id="UP000266411">
    <property type="component" value="Segment"/>
</dbReference>
<reference evidence="16 36" key="3">
    <citation type="journal article" date="2015" name="PLoS ONE">
        <title>Genome Sequence of African Swine Fever Virus BA71, the Virulent Parental Strain of the Nonpathogenic and Tissue-Culture Adapted BA71V.</title>
        <authorList>
            <person name="Rodriguez J.M."/>
            <person name="Moreno L.T."/>
            <person name="Alejo A."/>
            <person name="Lacasta A."/>
            <person name="Rodriguez F."/>
            <person name="Salas M.L."/>
        </authorList>
    </citation>
    <scope>NUCLEOTIDE SEQUENCE [LARGE SCALE GENOMIC DNA]</scope>
    <source>
        <strain evidence="16 36">BA71</strain>
    </source>
</reference>
<dbReference type="Proteomes" id="UP000241813">
    <property type="component" value="Segment"/>
</dbReference>
<accession>A0A0A1E081</accession>
<evidence type="ECO:0000313" key="31">
    <source>
        <dbReference type="EMBL" id="QPL11792.1"/>
    </source>
</evidence>
<reference evidence="37 38" key="6">
    <citation type="journal article" date="2020" name="Transbound. Emerg. Dis.">
        <title>The evolution of African swine fever virus in Sardinia (1978 to 2014) as revealed by whole genome sequencing and comparative analysis.</title>
        <authorList>
            <person name="Torresi C."/>
            <person name="Fiori M."/>
            <person name="Bertolotti L."/>
            <person name="Floris M."/>
            <person name="Colitti B."/>
            <person name="Giammarioli M."/>
            <person name="Dei Giudici S."/>
            <person name="Oggiano A."/>
            <person name="Malmberg M."/>
            <person name="De Mia G.M."/>
            <person name="Belak S."/>
            <person name="Granberg F."/>
        </authorList>
    </citation>
    <scope>NUCLEOTIDE SEQUENCE [LARGE SCALE GENOMIC DNA]</scope>
    <source>
        <strain evidence="21">139/Nu/1981</strain>
        <strain evidence="22">140/Or/1985</strain>
        <strain evidence="24">141/Nu/1990</strain>
        <strain evidence="25">142/Nu/1995</strain>
        <strain evidence="30">22653/Ca/2014</strain>
        <strain evidence="27">26/Ss/2004</strain>
        <strain evidence="19">56/Ca/1978</strain>
        <strain evidence="20">57/Ca/1979</strain>
        <strain evidence="26">60/Nu/1997</strain>
        <strain evidence="28">72407/Ss/2005</strain>
        <strain evidence="23">85/Ca/1985</strain>
        <strain evidence="29">97/Ot/2012</strain>
    </source>
</reference>
<dbReference type="Proteomes" id="UP000501683">
    <property type="component" value="Segment"/>
</dbReference>
<evidence type="ECO:0000313" key="19">
    <source>
        <dbReference type="EMBL" id="QIM06737.1"/>
    </source>
</evidence>
<reference evidence="17" key="4">
    <citation type="journal article" date="2016" name="Genome Announc.">
        <title>Complete genome sequence of an African swine fever virus isolate from Sardinia, Italy.</title>
        <authorList>
            <person name="Granberg F."/>
            <person name="Torresi C."/>
            <person name="Oggiano A."/>
            <person name="Malmberg M."/>
            <person name="Iscaro C."/>
            <person name="De Mia G.M."/>
            <person name="Sandor B."/>
        </authorList>
    </citation>
    <scope>NUCLEOTIDE SEQUENCE [LARGE SCALE GENOMIC DNA]</scope>
    <source>
        <strain evidence="17">47/Ss/2008</strain>
    </source>
</reference>
<keyword evidence="6" id="KW-0067">ATP-binding</keyword>
<dbReference type="Proteomes" id="UP000502695">
    <property type="component" value="Segment"/>
</dbReference>
<protein>
    <recommendedName>
        <fullName evidence="10">Putative poly(A) polymerase catalytic subunit</fullName>
        <ecNumber evidence="2">2.7.7.19</ecNumber>
    </recommendedName>
</protein>
<dbReference type="EMBL" id="KM262844">
    <property type="protein sequence ID" value="AIY22259.1"/>
    <property type="molecule type" value="Genomic_DNA"/>
</dbReference>
<dbReference type="EMBL" id="MT932579">
    <property type="protein sequence ID" value="QPL12009.1"/>
    <property type="molecule type" value="Genomic_DNA"/>
</dbReference>